<reference evidence="4" key="1">
    <citation type="submission" date="2016-10" db="EMBL/GenBank/DDBJ databases">
        <authorList>
            <person name="Wibberg D."/>
        </authorList>
    </citation>
    <scope>NUCLEOTIDE SEQUENCE [LARGE SCALE GENOMIC DNA]</scope>
</reference>
<dbReference type="Proteomes" id="UP000187891">
    <property type="component" value="Unassembled WGS sequence"/>
</dbReference>
<accession>A0A1R3TYA5</accession>
<gene>
    <name evidence="3" type="ORF">DSM25559_3689</name>
</gene>
<proteinExistence type="predicted"/>
<dbReference type="PROSITE" id="PS50043">
    <property type="entry name" value="HTH_LUXR_2"/>
    <property type="match status" value="1"/>
</dbReference>
<dbReference type="Gene3D" id="1.10.10.10">
    <property type="entry name" value="Winged helix-like DNA-binding domain superfamily/Winged helix DNA-binding domain"/>
    <property type="match status" value="1"/>
</dbReference>
<dbReference type="SMART" id="SM00530">
    <property type="entry name" value="HTH_XRE"/>
    <property type="match status" value="1"/>
</dbReference>
<evidence type="ECO:0000259" key="2">
    <source>
        <dbReference type="PROSITE" id="PS50943"/>
    </source>
</evidence>
<dbReference type="GO" id="GO:0006355">
    <property type="term" value="P:regulation of DNA-templated transcription"/>
    <property type="evidence" value="ECO:0007669"/>
    <property type="project" value="InterPro"/>
</dbReference>
<dbReference type="InterPro" id="IPR052345">
    <property type="entry name" value="Rad_response_metalloprotease"/>
</dbReference>
<dbReference type="InterPro" id="IPR016032">
    <property type="entry name" value="Sig_transdc_resp-reg_C-effctor"/>
</dbReference>
<dbReference type="PANTHER" id="PTHR43236:SF1">
    <property type="entry name" value="BLL7220 PROTEIN"/>
    <property type="match status" value="1"/>
</dbReference>
<evidence type="ECO:0000313" key="3">
    <source>
        <dbReference type="EMBL" id="SCX31348.1"/>
    </source>
</evidence>
<dbReference type="InterPro" id="IPR010982">
    <property type="entry name" value="Lambda_DNA-bd_dom_sf"/>
</dbReference>
<dbReference type="InterPro" id="IPR001387">
    <property type="entry name" value="Cro/C1-type_HTH"/>
</dbReference>
<dbReference type="InterPro" id="IPR000792">
    <property type="entry name" value="Tscrpt_reg_LuxR_C"/>
</dbReference>
<evidence type="ECO:0000259" key="1">
    <source>
        <dbReference type="PROSITE" id="PS50043"/>
    </source>
</evidence>
<dbReference type="SUPFAM" id="SSF47413">
    <property type="entry name" value="lambda repressor-like DNA-binding domains"/>
    <property type="match status" value="1"/>
</dbReference>
<dbReference type="Pfam" id="PF01381">
    <property type="entry name" value="HTH_3"/>
    <property type="match status" value="1"/>
</dbReference>
<name>A0A1R3TYA5_9HYPH</name>
<dbReference type="PANTHER" id="PTHR43236">
    <property type="entry name" value="ANTITOXIN HIGA1"/>
    <property type="match status" value="1"/>
</dbReference>
<dbReference type="CDD" id="cd00093">
    <property type="entry name" value="HTH_XRE"/>
    <property type="match status" value="1"/>
</dbReference>
<dbReference type="EMBL" id="FMUE01000010">
    <property type="protein sequence ID" value="SCX31348.1"/>
    <property type="molecule type" value="Genomic_DNA"/>
</dbReference>
<dbReference type="GO" id="GO:0003677">
    <property type="term" value="F:DNA binding"/>
    <property type="evidence" value="ECO:0007669"/>
    <property type="project" value="InterPro"/>
</dbReference>
<protein>
    <submittedName>
        <fullName evidence="3">Anaerobic benzoate catabolism transcriptional regulator</fullName>
    </submittedName>
</protein>
<dbReference type="InterPro" id="IPR036388">
    <property type="entry name" value="WH-like_DNA-bd_sf"/>
</dbReference>
<dbReference type="PROSITE" id="PS50943">
    <property type="entry name" value="HTH_CROC1"/>
    <property type="match status" value="1"/>
</dbReference>
<dbReference type="Gene3D" id="1.10.260.40">
    <property type="entry name" value="lambda repressor-like DNA-binding domains"/>
    <property type="match status" value="1"/>
</dbReference>
<dbReference type="STRING" id="1907666.DSM25559_3689"/>
<feature type="domain" description="HTH cro/C1-type" evidence="2">
    <location>
        <begin position="85"/>
        <end position="139"/>
    </location>
</feature>
<evidence type="ECO:0000313" key="4">
    <source>
        <dbReference type="Proteomes" id="UP000187891"/>
    </source>
</evidence>
<organism evidence="3 4">
    <name type="scientific">Agrobacterium rosae</name>
    <dbReference type="NCBI Taxonomy" id="1972867"/>
    <lineage>
        <taxon>Bacteria</taxon>
        <taxon>Pseudomonadati</taxon>
        <taxon>Pseudomonadota</taxon>
        <taxon>Alphaproteobacteria</taxon>
        <taxon>Hyphomicrobiales</taxon>
        <taxon>Rhizobiaceae</taxon>
        <taxon>Rhizobium/Agrobacterium group</taxon>
        <taxon>Agrobacterium</taxon>
    </lineage>
</organism>
<dbReference type="SUPFAM" id="SSF46894">
    <property type="entry name" value="C-terminal effector domain of the bipartite response regulators"/>
    <property type="match status" value="1"/>
</dbReference>
<dbReference type="AlphaFoldDB" id="A0A1R3TYA5"/>
<sequence>MLSPIEKACLLWISQGKSVRDIARLAGRRVTEIELHISDACASLGALSLTDAVERAKLSHEVPKSRGQGGTKSPKAVDVEVGARIRSQRRANGLSQTTVARALGITFQQVQKYENGTNRVGASRLQNLANVLGVPVGFFFDGNSRQAMESEMQTDLPAANDLTAFLQSAEGRELNAAFSKLKSPNVRKRVVVLVKAIASSFPEEASETK</sequence>
<feature type="domain" description="HTH luxR-type" evidence="1">
    <location>
        <begin position="1"/>
        <end position="60"/>
    </location>
</feature>
<dbReference type="SMART" id="SM00421">
    <property type="entry name" value="HTH_LUXR"/>
    <property type="match status" value="1"/>
</dbReference>